<dbReference type="InterPro" id="IPR034904">
    <property type="entry name" value="FSCA_dom_sf"/>
</dbReference>
<dbReference type="SUPFAM" id="SSF117916">
    <property type="entry name" value="Fe-S cluster assembly (FSCA) domain-like"/>
    <property type="match status" value="1"/>
</dbReference>
<dbReference type="Gene3D" id="3.30.300.130">
    <property type="entry name" value="Fe-S cluster assembly (FSCA)"/>
    <property type="match status" value="1"/>
</dbReference>
<dbReference type="EMBL" id="VSSQ01002542">
    <property type="protein sequence ID" value="MPM16043.1"/>
    <property type="molecule type" value="Genomic_DNA"/>
</dbReference>
<name>A0A644XP64_9ZZZZ</name>
<proteinExistence type="predicted"/>
<protein>
    <recommendedName>
        <fullName evidence="1">MIP18 family-like domain-containing protein</fullName>
    </recommendedName>
</protein>
<accession>A0A644XP64</accession>
<sequence length="116" mass="12929">MQNGTPGTNRPTWEAEETDPELASKLKKGFCEISDPELGLNIIQLGLIRNVKIDSEGAIVKVILTTPFCPYGPAMLEQIRQKAEQVLERTVGIDLGMETWDFSMMEEGLGEDWGLF</sequence>
<evidence type="ECO:0000313" key="2">
    <source>
        <dbReference type="EMBL" id="MPM16043.1"/>
    </source>
</evidence>
<comment type="caution">
    <text evidence="2">The sequence shown here is derived from an EMBL/GenBank/DDBJ whole genome shotgun (WGS) entry which is preliminary data.</text>
</comment>
<dbReference type="AlphaFoldDB" id="A0A644XP64"/>
<organism evidence="2">
    <name type="scientific">bioreactor metagenome</name>
    <dbReference type="NCBI Taxonomy" id="1076179"/>
    <lineage>
        <taxon>unclassified sequences</taxon>
        <taxon>metagenomes</taxon>
        <taxon>ecological metagenomes</taxon>
    </lineage>
</organism>
<reference evidence="2" key="1">
    <citation type="submission" date="2019-08" db="EMBL/GenBank/DDBJ databases">
        <authorList>
            <person name="Kucharzyk K."/>
            <person name="Murdoch R.W."/>
            <person name="Higgins S."/>
            <person name="Loffler F."/>
        </authorList>
    </citation>
    <scope>NUCLEOTIDE SEQUENCE</scope>
</reference>
<evidence type="ECO:0000259" key="1">
    <source>
        <dbReference type="Pfam" id="PF01883"/>
    </source>
</evidence>
<dbReference type="Pfam" id="PF01883">
    <property type="entry name" value="FeS_assembly_P"/>
    <property type="match status" value="1"/>
</dbReference>
<dbReference type="InterPro" id="IPR052339">
    <property type="entry name" value="Fe-S_Maturation_MIP18"/>
</dbReference>
<gene>
    <name evidence="2" type="ORF">SDC9_62417</name>
</gene>
<dbReference type="PANTHER" id="PTHR42831">
    <property type="entry name" value="FE-S PROTEIN MATURATION AUXILIARY FACTOR YITW"/>
    <property type="match status" value="1"/>
</dbReference>
<dbReference type="InterPro" id="IPR002744">
    <property type="entry name" value="MIP18-like"/>
</dbReference>
<feature type="domain" description="MIP18 family-like" evidence="1">
    <location>
        <begin position="32"/>
        <end position="88"/>
    </location>
</feature>
<dbReference type="PANTHER" id="PTHR42831:SF1">
    <property type="entry name" value="FE-S PROTEIN MATURATION AUXILIARY FACTOR YITW"/>
    <property type="match status" value="1"/>
</dbReference>